<dbReference type="OrthoDB" id="10052615at2759"/>
<evidence type="ECO:0000313" key="2">
    <source>
        <dbReference type="Proteomes" id="UP000054359"/>
    </source>
</evidence>
<organism evidence="1 2">
    <name type="scientific">Stegodyphus mimosarum</name>
    <name type="common">African social velvet spider</name>
    <dbReference type="NCBI Taxonomy" id="407821"/>
    <lineage>
        <taxon>Eukaryota</taxon>
        <taxon>Metazoa</taxon>
        <taxon>Ecdysozoa</taxon>
        <taxon>Arthropoda</taxon>
        <taxon>Chelicerata</taxon>
        <taxon>Arachnida</taxon>
        <taxon>Araneae</taxon>
        <taxon>Araneomorphae</taxon>
        <taxon>Entelegynae</taxon>
        <taxon>Eresoidea</taxon>
        <taxon>Eresidae</taxon>
        <taxon>Stegodyphus</taxon>
    </lineage>
</organism>
<dbReference type="Proteomes" id="UP000054359">
    <property type="component" value="Unassembled WGS sequence"/>
</dbReference>
<dbReference type="InterPro" id="IPR052456">
    <property type="entry name" value="CTLH_complex_component"/>
</dbReference>
<evidence type="ECO:0000313" key="1">
    <source>
        <dbReference type="EMBL" id="KFM80694.1"/>
    </source>
</evidence>
<sequence>MFGGNPGKVHSPNMRLDDFWSLHLYRPTKDMLLRQCCRIIRQHKFQEIASNDQIAALQYLQTELASTIDHQNIDEAKEFQLLAFNLFKEKEEEAKDDLNVDETLKRRNQLFDQLTQFFPDHMTQPKDN</sequence>
<dbReference type="PANTHER" id="PTHR15526:SF5">
    <property type="entry name" value="MUSKELIN"/>
    <property type="match status" value="1"/>
</dbReference>
<keyword evidence="2" id="KW-1185">Reference proteome</keyword>
<accession>A0A087UTK5</accession>
<protein>
    <submittedName>
        <fullName evidence="1">Muskelin</fullName>
    </submittedName>
</protein>
<proteinExistence type="predicted"/>
<dbReference type="EMBL" id="KK121541">
    <property type="protein sequence ID" value="KFM80694.1"/>
    <property type="molecule type" value="Genomic_DNA"/>
</dbReference>
<reference evidence="1 2" key="1">
    <citation type="submission" date="2013-11" db="EMBL/GenBank/DDBJ databases">
        <title>Genome sequencing of Stegodyphus mimosarum.</title>
        <authorList>
            <person name="Bechsgaard J."/>
        </authorList>
    </citation>
    <scope>NUCLEOTIDE SEQUENCE [LARGE SCALE GENOMIC DNA]</scope>
</reference>
<dbReference type="STRING" id="407821.A0A087UTK5"/>
<gene>
    <name evidence="1" type="ORF">X975_17712</name>
</gene>
<feature type="non-terminal residue" evidence="1">
    <location>
        <position position="128"/>
    </location>
</feature>
<dbReference type="GO" id="GO:0005737">
    <property type="term" value="C:cytoplasm"/>
    <property type="evidence" value="ECO:0007669"/>
    <property type="project" value="TreeGrafter"/>
</dbReference>
<dbReference type="AlphaFoldDB" id="A0A087UTK5"/>
<name>A0A087UTK5_STEMI</name>
<dbReference type="PANTHER" id="PTHR15526">
    <property type="entry name" value="MUSKELIN"/>
    <property type="match status" value="1"/>
</dbReference>